<proteinExistence type="predicted"/>
<evidence type="ECO:0000313" key="2">
    <source>
        <dbReference type="Proteomes" id="UP000636505"/>
    </source>
</evidence>
<gene>
    <name evidence="1" type="ORF">IQ241_17220</name>
</gene>
<sequence length="137" mass="14865">MSLFTFSGQKPKNLGVKQGQLTACPGTPNCVNSQAIASDKDHYIKPIAHSGPAQDAIATLQQIVKSMEGSTVNEATDTYLYAEFASKIMGFVDDVEFYAVPDGSVIHVRSAARLGKSDLGVNRKRIESIRQEFQSRA</sequence>
<dbReference type="PIRSF" id="PIRSF026426">
    <property type="entry name" value="DUF1499"/>
    <property type="match status" value="1"/>
</dbReference>
<comment type="caution">
    <text evidence="1">The sequence shown here is derived from an EMBL/GenBank/DDBJ whole genome shotgun (WGS) entry which is preliminary data.</text>
</comment>
<keyword evidence="2" id="KW-1185">Reference proteome</keyword>
<dbReference type="RefSeq" id="WP_193909515.1">
    <property type="nucleotide sequence ID" value="NZ_JADEXG010000045.1"/>
</dbReference>
<dbReference type="AlphaFoldDB" id="A0A8J7AH37"/>
<dbReference type="EMBL" id="JADEXG010000045">
    <property type="protein sequence ID" value="MBE9079016.1"/>
    <property type="molecule type" value="Genomic_DNA"/>
</dbReference>
<name>A0A8J7AH37_9CYAN</name>
<dbReference type="PANTHER" id="PTHR34801:SF6">
    <property type="entry name" value="SLL1620 PROTEIN"/>
    <property type="match status" value="1"/>
</dbReference>
<organism evidence="1 2">
    <name type="scientific">Vasconcelosia minhoensis LEGE 07310</name>
    <dbReference type="NCBI Taxonomy" id="915328"/>
    <lineage>
        <taxon>Bacteria</taxon>
        <taxon>Bacillati</taxon>
        <taxon>Cyanobacteriota</taxon>
        <taxon>Cyanophyceae</taxon>
        <taxon>Nodosilineales</taxon>
        <taxon>Cymatolegaceae</taxon>
        <taxon>Vasconcelosia</taxon>
        <taxon>Vasconcelosia minhoensis</taxon>
    </lineage>
</organism>
<dbReference type="InterPro" id="IPR010865">
    <property type="entry name" value="DUF1499"/>
</dbReference>
<protein>
    <submittedName>
        <fullName evidence="1">DUF1499 domain-containing protein</fullName>
    </submittedName>
</protein>
<dbReference type="Proteomes" id="UP000636505">
    <property type="component" value="Unassembled WGS sequence"/>
</dbReference>
<dbReference type="PANTHER" id="PTHR34801">
    <property type="entry name" value="EXPRESSED PROTEIN"/>
    <property type="match status" value="1"/>
</dbReference>
<dbReference type="Pfam" id="PF07386">
    <property type="entry name" value="DUF1499"/>
    <property type="match status" value="1"/>
</dbReference>
<accession>A0A8J7AH37</accession>
<reference evidence="1" key="1">
    <citation type="submission" date="2020-10" db="EMBL/GenBank/DDBJ databases">
        <authorList>
            <person name="Castelo-Branco R."/>
            <person name="Eusebio N."/>
            <person name="Adriana R."/>
            <person name="Vieira A."/>
            <person name="Brugerolle De Fraissinette N."/>
            <person name="Rezende De Castro R."/>
            <person name="Schneider M.P."/>
            <person name="Vasconcelos V."/>
            <person name="Leao P.N."/>
        </authorList>
    </citation>
    <scope>NUCLEOTIDE SEQUENCE</scope>
    <source>
        <strain evidence="1">LEGE 07310</strain>
    </source>
</reference>
<evidence type="ECO:0000313" key="1">
    <source>
        <dbReference type="EMBL" id="MBE9079016.1"/>
    </source>
</evidence>